<dbReference type="AlphaFoldDB" id="F1A1Y2"/>
<evidence type="ECO:0000313" key="1">
    <source>
        <dbReference type="EMBL" id="EGC29794.1"/>
    </source>
</evidence>
<evidence type="ECO:0000313" key="2">
    <source>
        <dbReference type="Proteomes" id="UP000001064"/>
    </source>
</evidence>
<reference evidence="2" key="1">
    <citation type="journal article" date="2011" name="Genome Biol.">
        <title>Comparative genomics of the social amoebae Dictyostelium discoideum and Dictyostelium purpureum.</title>
        <authorList>
            <consortium name="US DOE Joint Genome Institute (JGI-PGF)"/>
            <person name="Sucgang R."/>
            <person name="Kuo A."/>
            <person name="Tian X."/>
            <person name="Salerno W."/>
            <person name="Parikh A."/>
            <person name="Feasley C.L."/>
            <person name="Dalin E."/>
            <person name="Tu H."/>
            <person name="Huang E."/>
            <person name="Barry K."/>
            <person name="Lindquist E."/>
            <person name="Shapiro H."/>
            <person name="Bruce D."/>
            <person name="Schmutz J."/>
            <person name="Salamov A."/>
            <person name="Fey P."/>
            <person name="Gaudet P."/>
            <person name="Anjard C."/>
            <person name="Babu M.M."/>
            <person name="Basu S."/>
            <person name="Bushmanova Y."/>
            <person name="van der Wel H."/>
            <person name="Katoh-Kurasawa M."/>
            <person name="Dinh C."/>
            <person name="Coutinho P.M."/>
            <person name="Saito T."/>
            <person name="Elias M."/>
            <person name="Schaap P."/>
            <person name="Kay R.R."/>
            <person name="Henrissat B."/>
            <person name="Eichinger L."/>
            <person name="Rivero F."/>
            <person name="Putnam N.H."/>
            <person name="West C.M."/>
            <person name="Loomis W.F."/>
            <person name="Chisholm R.L."/>
            <person name="Shaulsky G."/>
            <person name="Strassmann J.E."/>
            <person name="Queller D.C."/>
            <person name="Kuspa A."/>
            <person name="Grigoriev I.V."/>
        </authorList>
    </citation>
    <scope>NUCLEOTIDE SEQUENCE [LARGE SCALE GENOMIC DNA]</scope>
    <source>
        <strain evidence="2">QSDP1</strain>
    </source>
</reference>
<protein>
    <submittedName>
        <fullName evidence="1">Uncharacterized protein</fullName>
    </submittedName>
</protein>
<dbReference type="GeneID" id="10505001"/>
<name>F1A1Y2_DICPU</name>
<dbReference type="Proteomes" id="UP000001064">
    <property type="component" value="Unassembled WGS sequence"/>
</dbReference>
<proteinExistence type="predicted"/>
<dbReference type="KEGG" id="dpp:DICPUDRAFT_158578"/>
<organism evidence="1 2">
    <name type="scientific">Dictyostelium purpureum</name>
    <name type="common">Slime mold</name>
    <dbReference type="NCBI Taxonomy" id="5786"/>
    <lineage>
        <taxon>Eukaryota</taxon>
        <taxon>Amoebozoa</taxon>
        <taxon>Evosea</taxon>
        <taxon>Eumycetozoa</taxon>
        <taxon>Dictyostelia</taxon>
        <taxon>Dictyosteliales</taxon>
        <taxon>Dictyosteliaceae</taxon>
        <taxon>Dictyostelium</taxon>
    </lineage>
</organism>
<sequence>MASKYRYTPIKEVPDIVITPNQYYQSIPIQYYSLNNGYPNLLDGYYNNK</sequence>
<gene>
    <name evidence="1" type="ORF">DICPUDRAFT_158578</name>
</gene>
<keyword evidence="2" id="KW-1185">Reference proteome</keyword>
<dbReference type="EMBL" id="GL871391">
    <property type="protein sequence ID" value="EGC29794.1"/>
    <property type="molecule type" value="Genomic_DNA"/>
</dbReference>
<accession>F1A1Y2</accession>
<dbReference type="VEuPathDB" id="AmoebaDB:DICPUDRAFT_158578"/>
<dbReference type="RefSeq" id="XP_003293680.1">
    <property type="nucleotide sequence ID" value="XM_003293632.1"/>
</dbReference>
<dbReference type="InParanoid" id="F1A1Y2"/>